<dbReference type="Pfam" id="PF13489">
    <property type="entry name" value="Methyltransf_23"/>
    <property type="match status" value="1"/>
</dbReference>
<dbReference type="InterPro" id="IPR029063">
    <property type="entry name" value="SAM-dependent_MTases_sf"/>
</dbReference>
<accession>A0ABR2J4V4</accession>
<proteinExistence type="predicted"/>
<dbReference type="Proteomes" id="UP001390339">
    <property type="component" value="Unassembled WGS sequence"/>
</dbReference>
<gene>
    <name evidence="1" type="ORF">PGQ11_002849</name>
</gene>
<reference evidence="1 2" key="1">
    <citation type="journal article" date="2024" name="IMA Fungus">
        <title>Apiospora arundinis, a panoply of carbohydrate-active enzymes and secondary metabolites.</title>
        <authorList>
            <person name="Sorensen T."/>
            <person name="Petersen C."/>
            <person name="Muurmann A.T."/>
            <person name="Christiansen J.V."/>
            <person name="Brundto M.L."/>
            <person name="Overgaard C.K."/>
            <person name="Boysen A.T."/>
            <person name="Wollenberg R.D."/>
            <person name="Larsen T.O."/>
            <person name="Sorensen J.L."/>
            <person name="Nielsen K.L."/>
            <person name="Sondergaard T.E."/>
        </authorList>
    </citation>
    <scope>NUCLEOTIDE SEQUENCE [LARGE SCALE GENOMIC DNA]</scope>
    <source>
        <strain evidence="1 2">AAU 773</strain>
    </source>
</reference>
<comment type="caution">
    <text evidence="1">The sequence shown here is derived from an EMBL/GenBank/DDBJ whole genome shotgun (WGS) entry which is preliminary data.</text>
</comment>
<dbReference type="GO" id="GO:0032259">
    <property type="term" value="P:methylation"/>
    <property type="evidence" value="ECO:0007669"/>
    <property type="project" value="UniProtKB-KW"/>
</dbReference>
<keyword evidence="1" id="KW-0489">Methyltransferase</keyword>
<evidence type="ECO:0000313" key="1">
    <source>
        <dbReference type="EMBL" id="KAK8872335.1"/>
    </source>
</evidence>
<keyword evidence="1" id="KW-0808">Transferase</keyword>
<keyword evidence="2" id="KW-1185">Reference proteome</keyword>
<dbReference type="Gene3D" id="3.40.50.150">
    <property type="entry name" value="Vaccinia Virus protein VP39"/>
    <property type="match status" value="1"/>
</dbReference>
<protein>
    <submittedName>
        <fullName evidence="1">Methyltransferase LaeA</fullName>
    </submittedName>
</protein>
<evidence type="ECO:0000313" key="2">
    <source>
        <dbReference type="Proteomes" id="UP001390339"/>
    </source>
</evidence>
<organism evidence="1 2">
    <name type="scientific">Apiospora arundinis</name>
    <dbReference type="NCBI Taxonomy" id="335852"/>
    <lineage>
        <taxon>Eukaryota</taxon>
        <taxon>Fungi</taxon>
        <taxon>Dikarya</taxon>
        <taxon>Ascomycota</taxon>
        <taxon>Pezizomycotina</taxon>
        <taxon>Sordariomycetes</taxon>
        <taxon>Xylariomycetidae</taxon>
        <taxon>Amphisphaeriales</taxon>
        <taxon>Apiosporaceae</taxon>
        <taxon>Apiospora</taxon>
    </lineage>
</organism>
<dbReference type="SUPFAM" id="SSF53335">
    <property type="entry name" value="S-adenosyl-L-methionine-dependent methyltransferases"/>
    <property type="match status" value="1"/>
</dbReference>
<dbReference type="EMBL" id="JAPCWZ010000003">
    <property type="protein sequence ID" value="KAK8872335.1"/>
    <property type="molecule type" value="Genomic_DNA"/>
</dbReference>
<name>A0ABR2J4V4_9PEZI</name>
<dbReference type="CDD" id="cd02440">
    <property type="entry name" value="AdoMet_MTases"/>
    <property type="match status" value="1"/>
</dbReference>
<sequence>MANSEITPLDIMALAKQYFEKNGRCYGCYSHSLLPVDDMEQERLDIMHEFFTVARKVISDDQNRLQSINGLHVRPLLCNEPQRILDLGCGTGIWCIDMADQYPGASIIGWDLSLRMQPEKIAPRMQFLPRDITDPT</sequence>
<dbReference type="GO" id="GO:0008168">
    <property type="term" value="F:methyltransferase activity"/>
    <property type="evidence" value="ECO:0007669"/>
    <property type="project" value="UniProtKB-KW"/>
</dbReference>